<feature type="compositionally biased region" description="Basic and acidic residues" evidence="2">
    <location>
        <begin position="207"/>
        <end position="218"/>
    </location>
</feature>
<keyword evidence="1" id="KW-0863">Zinc-finger</keyword>
<dbReference type="AlphaFoldDB" id="A0AAW1KIL9"/>
<dbReference type="SMART" id="SM00343">
    <property type="entry name" value="ZnF_C2HC"/>
    <property type="match status" value="3"/>
</dbReference>
<reference evidence="4 5" key="1">
    <citation type="journal article" date="2024" name="BMC Genomics">
        <title>De novo assembly and annotation of Popillia japonica's genome with initial clues to its potential as an invasive pest.</title>
        <authorList>
            <person name="Cucini C."/>
            <person name="Boschi S."/>
            <person name="Funari R."/>
            <person name="Cardaioli E."/>
            <person name="Iannotti N."/>
            <person name="Marturano G."/>
            <person name="Paoli F."/>
            <person name="Bruttini M."/>
            <person name="Carapelli A."/>
            <person name="Frati F."/>
            <person name="Nardi F."/>
        </authorList>
    </citation>
    <scope>NUCLEOTIDE SEQUENCE [LARGE SCALE GENOMIC DNA]</scope>
    <source>
        <strain evidence="4">DMR45628</strain>
    </source>
</reference>
<dbReference type="GO" id="GO:0008270">
    <property type="term" value="F:zinc ion binding"/>
    <property type="evidence" value="ECO:0007669"/>
    <property type="project" value="UniProtKB-KW"/>
</dbReference>
<feature type="compositionally biased region" description="Polar residues" evidence="2">
    <location>
        <begin position="47"/>
        <end position="70"/>
    </location>
</feature>
<name>A0AAW1KIL9_POPJA</name>
<sequence length="696" mass="78722">MKKKENLLRRALFVLLLFYLRNLSLERGIRRLGEHLDEADEKAVFQRRSSISRTPPQGTSGGLTATNEASRGSDKPKAGIDVEKPTAEEKGEHWMDEEIRTSPIYKLQGDKQRAYLDKKDSQSTKRKRIESPGSTDGVCFNSPYQPDPQMDDITKVVTRLVKKSHELRKLVGESTKTKLEIKRVVRELDHVVDNLEKKWGNYQVTESRRHTAAHKSDANEAAQSSVTQTGSKSSVPKITLSTVSTQTDWADADLERAKKDNETRENIKRVMLESISFQNLTKVIDMPWPRDIFTRTHILEMSPTSFNSEGDVAILVDPGGANTNKMLERLSMRYPAVLDMVNRNEGQVDYLTSTTSTQLRSEQIKEVKTTVYVLPLQANRDGTNDIQEAFNVLRELKEIYGRHPSGRLKLLLSDDCDPQYMRKICEYLFASDQTDIMLITSKAMQVPTKMENRKSTIERVIVKSGSTKYSDLLKSVKENVDLDRVGVQVKTIKRTSAGDLMLEVRGDRKHAGALKEAINKKINNTVSIINNDITLHVLDIDASLTKEAVERTLITSVGSREAQSITVKSMRPTRDGNQIATISASRATANAILKRGRIRIGWVDCRVRERIEVIRCFKCLEFGHTKNSCKGEDRSNHCLNCNQAGHQAKDCVNEQFCSACRERGHRADSTKCRKFRELLKVQVSAKKQSRNENPAN</sequence>
<feature type="domain" description="CCHC-type" evidence="3">
    <location>
        <begin position="638"/>
        <end position="651"/>
    </location>
</feature>
<dbReference type="SUPFAM" id="SSF57756">
    <property type="entry name" value="Retrovirus zinc finger-like domains"/>
    <property type="match status" value="1"/>
</dbReference>
<dbReference type="InterPro" id="IPR036875">
    <property type="entry name" value="Znf_CCHC_sf"/>
</dbReference>
<dbReference type="EMBL" id="JASPKY010000227">
    <property type="protein sequence ID" value="KAK9718508.1"/>
    <property type="molecule type" value="Genomic_DNA"/>
</dbReference>
<evidence type="ECO:0000256" key="1">
    <source>
        <dbReference type="PROSITE-ProRule" id="PRU00047"/>
    </source>
</evidence>
<evidence type="ECO:0000313" key="4">
    <source>
        <dbReference type="EMBL" id="KAK9718508.1"/>
    </source>
</evidence>
<feature type="region of interest" description="Disordered" evidence="2">
    <location>
        <begin position="44"/>
        <end position="147"/>
    </location>
</feature>
<keyword evidence="5" id="KW-1185">Reference proteome</keyword>
<dbReference type="GO" id="GO:0003676">
    <property type="term" value="F:nucleic acid binding"/>
    <property type="evidence" value="ECO:0007669"/>
    <property type="project" value="InterPro"/>
</dbReference>
<dbReference type="Proteomes" id="UP001458880">
    <property type="component" value="Unassembled WGS sequence"/>
</dbReference>
<accession>A0AAW1KIL9</accession>
<feature type="compositionally biased region" description="Polar residues" evidence="2">
    <location>
        <begin position="221"/>
        <end position="234"/>
    </location>
</feature>
<comment type="caution">
    <text evidence="4">The sequence shown here is derived from an EMBL/GenBank/DDBJ whole genome shotgun (WGS) entry which is preliminary data.</text>
</comment>
<evidence type="ECO:0000259" key="3">
    <source>
        <dbReference type="PROSITE" id="PS50158"/>
    </source>
</evidence>
<gene>
    <name evidence="4" type="ORF">QE152_g23129</name>
</gene>
<feature type="compositionally biased region" description="Basic and acidic residues" evidence="2">
    <location>
        <begin position="71"/>
        <end position="100"/>
    </location>
</feature>
<dbReference type="Gene3D" id="4.10.60.10">
    <property type="entry name" value="Zinc finger, CCHC-type"/>
    <property type="match status" value="1"/>
</dbReference>
<dbReference type="PROSITE" id="PS50158">
    <property type="entry name" value="ZF_CCHC"/>
    <property type="match status" value="1"/>
</dbReference>
<proteinExistence type="predicted"/>
<protein>
    <recommendedName>
        <fullName evidence="3">CCHC-type domain-containing protein</fullName>
    </recommendedName>
</protein>
<keyword evidence="1" id="KW-0479">Metal-binding</keyword>
<feature type="region of interest" description="Disordered" evidence="2">
    <location>
        <begin position="207"/>
        <end position="234"/>
    </location>
</feature>
<evidence type="ECO:0000313" key="5">
    <source>
        <dbReference type="Proteomes" id="UP001458880"/>
    </source>
</evidence>
<evidence type="ECO:0000256" key="2">
    <source>
        <dbReference type="SAM" id="MobiDB-lite"/>
    </source>
</evidence>
<dbReference type="InterPro" id="IPR001878">
    <property type="entry name" value="Znf_CCHC"/>
</dbReference>
<organism evidence="4 5">
    <name type="scientific">Popillia japonica</name>
    <name type="common">Japanese beetle</name>
    <dbReference type="NCBI Taxonomy" id="7064"/>
    <lineage>
        <taxon>Eukaryota</taxon>
        <taxon>Metazoa</taxon>
        <taxon>Ecdysozoa</taxon>
        <taxon>Arthropoda</taxon>
        <taxon>Hexapoda</taxon>
        <taxon>Insecta</taxon>
        <taxon>Pterygota</taxon>
        <taxon>Neoptera</taxon>
        <taxon>Endopterygota</taxon>
        <taxon>Coleoptera</taxon>
        <taxon>Polyphaga</taxon>
        <taxon>Scarabaeiformia</taxon>
        <taxon>Scarabaeidae</taxon>
        <taxon>Rutelinae</taxon>
        <taxon>Popillia</taxon>
    </lineage>
</organism>
<feature type="compositionally biased region" description="Basic and acidic residues" evidence="2">
    <location>
        <begin position="108"/>
        <end position="123"/>
    </location>
</feature>
<keyword evidence="1" id="KW-0862">Zinc</keyword>